<accession>A0A1B7VYS9</accession>
<gene>
    <name evidence="1" type="ORF">AN481_06550</name>
</gene>
<dbReference type="PATRIC" id="fig|1710894.3.peg.2841"/>
<reference evidence="1 2" key="1">
    <citation type="submission" date="2015-09" db="EMBL/GenBank/DDBJ databases">
        <title>Whole genome shotgun sequence assembly of Aphanizomenon flos-aquae UKL13.</title>
        <authorList>
            <person name="Driscoll C."/>
        </authorList>
    </citation>
    <scope>NUCLEOTIDE SEQUENCE [LARGE SCALE GENOMIC DNA]</scope>
    <source>
        <strain evidence="1">MDT13</strain>
    </source>
</reference>
<name>A0A1B7VYS9_APHFL</name>
<organism evidence="1 2">
    <name type="scientific">Aphanizomenon flos-aquae LD13</name>
    <dbReference type="NCBI Taxonomy" id="1710894"/>
    <lineage>
        <taxon>Bacteria</taxon>
        <taxon>Bacillati</taxon>
        <taxon>Cyanobacteriota</taxon>
        <taxon>Cyanophyceae</taxon>
        <taxon>Nostocales</taxon>
        <taxon>Aphanizomenonaceae</taxon>
        <taxon>Aphanizomenon</taxon>
    </lineage>
</organism>
<comment type="caution">
    <text evidence="1">The sequence shown here is derived from an EMBL/GenBank/DDBJ whole genome shotgun (WGS) entry which is preliminary data.</text>
</comment>
<proteinExistence type="predicted"/>
<evidence type="ECO:0000313" key="2">
    <source>
        <dbReference type="Proteomes" id="UP000092382"/>
    </source>
</evidence>
<protein>
    <submittedName>
        <fullName evidence="1">Uncharacterized protein</fullName>
    </submittedName>
</protein>
<dbReference type="AlphaFoldDB" id="A0A1B7VYS9"/>
<sequence length="595" mass="67591">MTTILAKVQQFLDSDNIDRAREEVAKTVINLRKVDATVRDFAALLALGSQKALEIGLGVLGRVIIKEDSEVNIDVVWVLLAAVLSRQNITTDSPSRISILGLTNCVKDWELPIFALLTPALDSFLKVSLSEENSLISEQTLDFIAICGENYAKAPRTRKQIKQFKSLIQLVLDKVDDLDIKDEWSEGVETFLRIAGQKQYNQYSDQRIWSDASNLLKKIYSPEILNSDQSANYYQVKNNIHRLITSCLAALGTVFSNDGLSVAVRIDNPQDNKSWSVVAHAVDKLERLFQEVADVKKITTLPTFTPAQAIPGSWTIILHIDLSTNQSLLLTNAIKFLSSVEDAKNGFTDFGHDLYLLYLLAISKLLNDQYFRLLDFYFHALIQQRLKNEINSFIINSWQDCVAELKENELRVNLAVSTNSPELYFVNSISTEDIPKVEESVQQNIRVLSHDIPQADNLERVLDFASLLIQYPSSPSIVRQKFLDIDGITERQFFYYLRAVEILGLANERQEPTASCYILHRLQNEAKKRFLAYQFISSNVGSAWFNWQNANDLSDIQPESATEFLLEVCPSLAEETAKRRAKTLKSWLNIFLQHW</sequence>
<dbReference type="Proteomes" id="UP000092382">
    <property type="component" value="Unassembled WGS sequence"/>
</dbReference>
<dbReference type="EMBL" id="LJOY01000015">
    <property type="protein sequence ID" value="OBQ26141.1"/>
    <property type="molecule type" value="Genomic_DNA"/>
</dbReference>
<evidence type="ECO:0000313" key="1">
    <source>
        <dbReference type="EMBL" id="OBQ26141.1"/>
    </source>
</evidence>